<organism evidence="2 3">
    <name type="scientific">Brochothrix thermosphacta</name>
    <name type="common">Microbacterium thermosphactum</name>
    <dbReference type="NCBI Taxonomy" id="2756"/>
    <lineage>
        <taxon>Bacteria</taxon>
        <taxon>Bacillati</taxon>
        <taxon>Bacillota</taxon>
        <taxon>Bacilli</taxon>
        <taxon>Bacillales</taxon>
        <taxon>Listeriaceae</taxon>
        <taxon>Brochothrix</taxon>
    </lineage>
</organism>
<keyword evidence="3" id="KW-1185">Reference proteome</keyword>
<dbReference type="OrthoDB" id="5198189at2"/>
<keyword evidence="1" id="KW-1133">Transmembrane helix</keyword>
<dbReference type="InterPro" id="IPR024529">
    <property type="entry name" value="ECF_trnsprt_substrate-spec"/>
</dbReference>
<proteinExistence type="predicted"/>
<evidence type="ECO:0000256" key="1">
    <source>
        <dbReference type="SAM" id="Phobius"/>
    </source>
</evidence>
<reference evidence="2 3" key="1">
    <citation type="submission" date="2017-09" db="EMBL/GenBank/DDBJ databases">
        <title>Complete Genome Sequences of Two Strains of the Meat Spoilage Bacterium Brochothrix thermosphacta Isolated from Ground Chicken.</title>
        <authorList>
            <person name="Paoli G.C."/>
            <person name="Wijey C."/>
            <person name="Chen C.-Y."/>
            <person name="Nguyen L."/>
            <person name="Yan X."/>
            <person name="Irwin P.L."/>
        </authorList>
    </citation>
    <scope>NUCLEOTIDE SEQUENCE [LARGE SCALE GENOMIC DNA]</scope>
    <source>
        <strain evidence="2 3">BI</strain>
    </source>
</reference>
<feature type="transmembrane region" description="Helical" evidence="1">
    <location>
        <begin position="152"/>
        <end position="175"/>
    </location>
</feature>
<name>A0A1D2K534_BROTH</name>
<dbReference type="GO" id="GO:0022857">
    <property type="term" value="F:transmembrane transporter activity"/>
    <property type="evidence" value="ECO:0007669"/>
    <property type="project" value="InterPro"/>
</dbReference>
<dbReference type="STRING" id="2756.BFR44_09565"/>
<feature type="transmembrane region" description="Helical" evidence="1">
    <location>
        <begin position="30"/>
        <end position="47"/>
    </location>
</feature>
<evidence type="ECO:0000313" key="2">
    <source>
        <dbReference type="EMBL" id="ATF26271.1"/>
    </source>
</evidence>
<dbReference type="RefSeq" id="WP_029091628.1">
    <property type="nucleotide sequence ID" value="NZ_CP016841.1"/>
</dbReference>
<feature type="transmembrane region" description="Helical" evidence="1">
    <location>
        <begin position="7"/>
        <end position="24"/>
    </location>
</feature>
<feature type="transmembrane region" description="Helical" evidence="1">
    <location>
        <begin position="195"/>
        <end position="213"/>
    </location>
</feature>
<dbReference type="Proteomes" id="UP000243591">
    <property type="component" value="Chromosome"/>
</dbReference>
<keyword evidence="1" id="KW-0472">Membrane</keyword>
<feature type="transmembrane region" description="Helical" evidence="1">
    <location>
        <begin position="59"/>
        <end position="79"/>
    </location>
</feature>
<dbReference type="KEGG" id="bths:CNY62_07720"/>
<dbReference type="AlphaFoldDB" id="A0A1D2K534"/>
<dbReference type="PIRSF" id="PIRSF037395">
    <property type="entry name" value="UCP037395_ABCper"/>
    <property type="match status" value="1"/>
</dbReference>
<keyword evidence="1" id="KW-0812">Transmembrane</keyword>
<dbReference type="InterPro" id="IPR017196">
    <property type="entry name" value="ECF_substrate-spec_UCP037395"/>
</dbReference>
<sequence length="233" mass="26510">MSKTQRNLIKLILFLIFMLVLSVAITDKYYLLISLLFLVATMVPLYRRFENKKIQSREIVFIAVLAAIAATSRVPFAMIPSVQPTTFVIIVSAMVLGSESGFVIGATSALVSNMFLGQGPWTPWQMFCWGMIGFTAGLLKDSPILKEMWSRLVFGFVCGFLFGWIMNLWYVVAYIKPLSWIAFVQAYAASFYFDLAHALSNVFFLLLFSASWLKIIRRFQKKYGLVDLSKEQL</sequence>
<evidence type="ECO:0000313" key="3">
    <source>
        <dbReference type="Proteomes" id="UP000243591"/>
    </source>
</evidence>
<gene>
    <name evidence="2" type="ORF">CNY62_07720</name>
</gene>
<dbReference type="Gene3D" id="1.10.1760.20">
    <property type="match status" value="1"/>
</dbReference>
<protein>
    <submittedName>
        <fullName evidence="2">ECF transporter S component</fullName>
    </submittedName>
</protein>
<accession>A0A1D2K534</accession>
<dbReference type="Pfam" id="PF12822">
    <property type="entry name" value="ECF_trnsprt"/>
    <property type="match status" value="1"/>
</dbReference>
<dbReference type="EMBL" id="CP023483">
    <property type="protein sequence ID" value="ATF26271.1"/>
    <property type="molecule type" value="Genomic_DNA"/>
</dbReference>